<dbReference type="InterPro" id="IPR003593">
    <property type="entry name" value="AAA+_ATPase"/>
</dbReference>
<comment type="caution">
    <text evidence="5">The sequence shown here is derived from an EMBL/GenBank/DDBJ whole genome shotgun (WGS) entry which is preliminary data.</text>
</comment>
<gene>
    <name evidence="5" type="ORF">EU557_19270</name>
</gene>
<dbReference type="AlphaFoldDB" id="A0A4Z0MFG7"/>
<evidence type="ECO:0000313" key="5">
    <source>
        <dbReference type="EMBL" id="TGD78254.1"/>
    </source>
</evidence>
<dbReference type="InterPro" id="IPR051782">
    <property type="entry name" value="ABC_Transporter_VariousFunc"/>
</dbReference>
<keyword evidence="1" id="KW-0813">Transport</keyword>
<dbReference type="OrthoDB" id="9785229at2"/>
<dbReference type="InterPro" id="IPR027417">
    <property type="entry name" value="P-loop_NTPase"/>
</dbReference>
<dbReference type="Gene3D" id="3.40.50.300">
    <property type="entry name" value="P-loop containing nucleotide triphosphate hydrolases"/>
    <property type="match status" value="1"/>
</dbReference>
<proteinExistence type="predicted"/>
<protein>
    <submittedName>
        <fullName evidence="5">ABC transporter ATP-binding protein</fullName>
    </submittedName>
</protein>
<evidence type="ECO:0000256" key="2">
    <source>
        <dbReference type="ARBA" id="ARBA00022741"/>
    </source>
</evidence>
<reference evidence="5 6" key="1">
    <citation type="submission" date="2019-04" db="EMBL/GenBank/DDBJ databases">
        <authorList>
            <person name="Feng G."/>
            <person name="Zhang J."/>
            <person name="Zhu H."/>
        </authorList>
    </citation>
    <scope>NUCLEOTIDE SEQUENCE [LARGE SCALE GENOMIC DNA]</scope>
    <source>
        <strain evidence="5 6">JCM 19491</strain>
    </source>
</reference>
<dbReference type="PANTHER" id="PTHR42939">
    <property type="entry name" value="ABC TRANSPORTER ATP-BINDING PROTEIN ALBC-RELATED"/>
    <property type="match status" value="1"/>
</dbReference>
<evidence type="ECO:0000259" key="4">
    <source>
        <dbReference type="PROSITE" id="PS50893"/>
    </source>
</evidence>
<dbReference type="PROSITE" id="PS50893">
    <property type="entry name" value="ABC_TRANSPORTER_2"/>
    <property type="match status" value="1"/>
</dbReference>
<dbReference type="EMBL" id="SRKZ01000006">
    <property type="protein sequence ID" value="TGD78254.1"/>
    <property type="molecule type" value="Genomic_DNA"/>
</dbReference>
<dbReference type="PANTHER" id="PTHR42939:SF1">
    <property type="entry name" value="ABC TRANSPORTER ATP-BINDING PROTEIN ALBC-RELATED"/>
    <property type="match status" value="1"/>
</dbReference>
<dbReference type="InterPro" id="IPR003439">
    <property type="entry name" value="ABC_transporter-like_ATP-bd"/>
</dbReference>
<dbReference type="SUPFAM" id="SSF52540">
    <property type="entry name" value="P-loop containing nucleoside triphosphate hydrolases"/>
    <property type="match status" value="1"/>
</dbReference>
<feature type="domain" description="ABC transporter" evidence="4">
    <location>
        <begin position="3"/>
        <end position="233"/>
    </location>
</feature>
<sequence>MELELHQLTKSFGPKTVLRNVSLTAQTGYCVGVLGRNGAGKSTLFNLLTNVLLPTSGEIRLNGQVLGETFPVAVKRQIGALINQGHLVEQLTAEEYLQFVARIYELPDASTRINSLLGHLLEEYDTVRRKRLSSFSTGMKQKVAVASCLLHRPELLILDEPLNGLDIFSAERMLELLGSYRGQCLTFISSHNLAHMEKIATHLLILDDSEVKYWGPMADFLQGREAYLNDALLQLLHPASTSAQDLTWLTTER</sequence>
<keyword evidence="3 5" id="KW-0067">ATP-binding</keyword>
<dbReference type="RefSeq" id="WP_135532119.1">
    <property type="nucleotide sequence ID" value="NZ_SRKZ01000006.1"/>
</dbReference>
<evidence type="ECO:0000256" key="3">
    <source>
        <dbReference type="ARBA" id="ARBA00022840"/>
    </source>
</evidence>
<dbReference type="GO" id="GO:0005524">
    <property type="term" value="F:ATP binding"/>
    <property type="evidence" value="ECO:0007669"/>
    <property type="project" value="UniProtKB-KW"/>
</dbReference>
<evidence type="ECO:0000313" key="6">
    <source>
        <dbReference type="Proteomes" id="UP000298284"/>
    </source>
</evidence>
<name>A0A4Z0MFG7_9BACT</name>
<dbReference type="Pfam" id="PF00005">
    <property type="entry name" value="ABC_tran"/>
    <property type="match status" value="1"/>
</dbReference>
<accession>A0A4Z0MFG7</accession>
<dbReference type="SMART" id="SM00382">
    <property type="entry name" value="AAA"/>
    <property type="match status" value="1"/>
</dbReference>
<dbReference type="CDD" id="cd03230">
    <property type="entry name" value="ABC_DR_subfamily_A"/>
    <property type="match status" value="1"/>
</dbReference>
<evidence type="ECO:0000256" key="1">
    <source>
        <dbReference type="ARBA" id="ARBA00022448"/>
    </source>
</evidence>
<dbReference type="GO" id="GO:0016887">
    <property type="term" value="F:ATP hydrolysis activity"/>
    <property type="evidence" value="ECO:0007669"/>
    <property type="project" value="InterPro"/>
</dbReference>
<organism evidence="5 6">
    <name type="scientific">Hymenobacter wooponensis</name>
    <dbReference type="NCBI Taxonomy" id="1525360"/>
    <lineage>
        <taxon>Bacteria</taxon>
        <taxon>Pseudomonadati</taxon>
        <taxon>Bacteroidota</taxon>
        <taxon>Cytophagia</taxon>
        <taxon>Cytophagales</taxon>
        <taxon>Hymenobacteraceae</taxon>
        <taxon>Hymenobacter</taxon>
    </lineage>
</organism>
<keyword evidence="2" id="KW-0547">Nucleotide-binding</keyword>
<dbReference type="Proteomes" id="UP000298284">
    <property type="component" value="Unassembled WGS sequence"/>
</dbReference>
<keyword evidence="6" id="KW-1185">Reference proteome</keyword>